<evidence type="ECO:0000256" key="7">
    <source>
        <dbReference type="ARBA" id="ARBA00023136"/>
    </source>
</evidence>
<name>A0A0J5SC43_9BACI</name>
<keyword evidence="6" id="KW-1133">Transmembrane helix</keyword>
<evidence type="ECO:0000256" key="1">
    <source>
        <dbReference type="ARBA" id="ARBA00004651"/>
    </source>
</evidence>
<comment type="similarity">
    <text evidence="2">Belongs to the CPA3 antiporters (TC 2.A.63) subunit E family.</text>
</comment>
<keyword evidence="3" id="KW-0050">Antiport</keyword>
<dbReference type="InterPro" id="IPR002758">
    <property type="entry name" value="Cation_antiport_E"/>
</dbReference>
<dbReference type="PANTHER" id="PTHR34584:SF1">
    <property type="entry name" value="NA(+)_H(+) ANTIPORTER SUBUNIT E1"/>
    <property type="match status" value="1"/>
</dbReference>
<evidence type="ECO:0000256" key="3">
    <source>
        <dbReference type="ARBA" id="ARBA00022449"/>
    </source>
</evidence>
<evidence type="ECO:0000313" key="9">
    <source>
        <dbReference type="Proteomes" id="UP000076510"/>
    </source>
</evidence>
<dbReference type="Proteomes" id="UP000076510">
    <property type="component" value="Unassembled WGS sequence"/>
</dbReference>
<gene>
    <name evidence="8" type="ORF">AV649_14680</name>
</gene>
<evidence type="ECO:0000256" key="6">
    <source>
        <dbReference type="ARBA" id="ARBA00022989"/>
    </source>
</evidence>
<sequence>MPMQILINLLIGFIWMFFQESFSFLTFFSGYLFGILVLFILRRFLPHKFYLESLVAIIHLFLVFIRELFVSSVQVSRHIIKPKIDVTPGVFKLETDLEGELEVTLLALLLNLTPGSVVMEVSDDNKRFYLHGINLPSAKESAYKSQKKLETAIKRVTRND</sequence>
<evidence type="ECO:0000256" key="5">
    <source>
        <dbReference type="ARBA" id="ARBA00022692"/>
    </source>
</evidence>
<dbReference type="OrthoDB" id="9800498at2"/>
<dbReference type="Pfam" id="PF01899">
    <property type="entry name" value="MNHE"/>
    <property type="match status" value="1"/>
</dbReference>
<dbReference type="RefSeq" id="WP_048005110.1">
    <property type="nucleotide sequence ID" value="NZ_CP047095.1"/>
</dbReference>
<evidence type="ECO:0000256" key="2">
    <source>
        <dbReference type="ARBA" id="ARBA00006228"/>
    </source>
</evidence>
<dbReference type="PANTHER" id="PTHR34584">
    <property type="entry name" value="NA(+)/H(+) ANTIPORTER SUBUNIT E1"/>
    <property type="match status" value="1"/>
</dbReference>
<accession>A0A0J5SC43</accession>
<dbReference type="GO" id="GO:0008324">
    <property type="term" value="F:monoatomic cation transmembrane transporter activity"/>
    <property type="evidence" value="ECO:0007669"/>
    <property type="project" value="InterPro"/>
</dbReference>
<keyword evidence="5" id="KW-0812">Transmembrane</keyword>
<comment type="caution">
    <text evidence="8">The sequence shown here is derived from an EMBL/GenBank/DDBJ whole genome shotgun (WGS) entry which is preliminary data.</text>
</comment>
<reference evidence="9" key="1">
    <citation type="submission" date="2016-01" db="EMBL/GenBank/DDBJ databases">
        <title>Whole genome sequencing of Bhargavaea cecembensis T14.</title>
        <authorList>
            <person name="Hong K.W."/>
        </authorList>
    </citation>
    <scope>NUCLEOTIDE SEQUENCE [LARGE SCALE GENOMIC DNA]</scope>
    <source>
        <strain evidence="9">M19</strain>
    </source>
</reference>
<dbReference type="AlphaFoldDB" id="A0A0J5SC43"/>
<protein>
    <submittedName>
        <fullName evidence="8">Cation:proton antiporter</fullName>
    </submittedName>
</protein>
<organism evidence="8 9">
    <name type="scientific">Rossellomorea marisflavi</name>
    <dbReference type="NCBI Taxonomy" id="189381"/>
    <lineage>
        <taxon>Bacteria</taxon>
        <taxon>Bacillati</taxon>
        <taxon>Bacillota</taxon>
        <taxon>Bacilli</taxon>
        <taxon>Bacillales</taxon>
        <taxon>Bacillaceae</taxon>
        <taxon>Rossellomorea</taxon>
    </lineage>
</organism>
<dbReference type="PIRSF" id="PIRSF019239">
    <property type="entry name" value="MrpE"/>
    <property type="match status" value="1"/>
</dbReference>
<keyword evidence="7" id="KW-0472">Membrane</keyword>
<comment type="subcellular location">
    <subcellularLocation>
        <location evidence="1">Cell membrane</location>
        <topology evidence="1">Multi-pass membrane protein</topology>
    </subcellularLocation>
</comment>
<evidence type="ECO:0000313" key="8">
    <source>
        <dbReference type="EMBL" id="KZE50643.1"/>
    </source>
</evidence>
<proteinExistence type="inferred from homology"/>
<dbReference type="GO" id="GO:0015297">
    <property type="term" value="F:antiporter activity"/>
    <property type="evidence" value="ECO:0007669"/>
    <property type="project" value="UniProtKB-KW"/>
</dbReference>
<dbReference type="EMBL" id="LQQY01000009">
    <property type="protein sequence ID" value="KZE50643.1"/>
    <property type="molecule type" value="Genomic_DNA"/>
</dbReference>
<dbReference type="PATRIC" id="fig|189381.10.peg.3017"/>
<dbReference type="GO" id="GO:0005886">
    <property type="term" value="C:plasma membrane"/>
    <property type="evidence" value="ECO:0007669"/>
    <property type="project" value="UniProtKB-SubCell"/>
</dbReference>
<keyword evidence="4" id="KW-1003">Cell membrane</keyword>
<evidence type="ECO:0000256" key="4">
    <source>
        <dbReference type="ARBA" id="ARBA00022475"/>
    </source>
</evidence>
<keyword evidence="3" id="KW-0813">Transport</keyword>